<dbReference type="PANTHER" id="PTHR34467">
    <property type="entry name" value="TRANSMEMBRANE PROTEIN"/>
    <property type="match status" value="1"/>
</dbReference>
<keyword evidence="3" id="KW-1185">Reference proteome</keyword>
<feature type="region of interest" description="Disordered" evidence="1">
    <location>
        <begin position="61"/>
        <end position="83"/>
    </location>
</feature>
<evidence type="ECO:0000313" key="3">
    <source>
        <dbReference type="Proteomes" id="UP000091857"/>
    </source>
</evidence>
<feature type="compositionally biased region" description="Basic residues" evidence="1">
    <location>
        <begin position="74"/>
        <end position="83"/>
    </location>
</feature>
<protein>
    <submittedName>
        <fullName evidence="2">Uncharacterized protein</fullName>
    </submittedName>
</protein>
<proteinExistence type="predicted"/>
<dbReference type="EMBL" id="CM004387">
    <property type="protein sequence ID" value="OAY59551.1"/>
    <property type="molecule type" value="Genomic_DNA"/>
</dbReference>
<evidence type="ECO:0000313" key="2">
    <source>
        <dbReference type="EMBL" id="OAY59551.1"/>
    </source>
</evidence>
<dbReference type="AlphaFoldDB" id="A0A2C9WIZ7"/>
<dbReference type="PANTHER" id="PTHR34467:SF7">
    <property type="entry name" value="TRANSMEMBRANE PROTEIN"/>
    <property type="match status" value="1"/>
</dbReference>
<reference evidence="3" key="1">
    <citation type="journal article" date="2016" name="Nat. Biotechnol.">
        <title>Sequencing wild and cultivated cassava and related species reveals extensive interspecific hybridization and genetic diversity.</title>
        <authorList>
            <person name="Bredeson J.V."/>
            <person name="Lyons J.B."/>
            <person name="Prochnik S.E."/>
            <person name="Wu G.A."/>
            <person name="Ha C.M."/>
            <person name="Edsinger-Gonzales E."/>
            <person name="Grimwood J."/>
            <person name="Schmutz J."/>
            <person name="Rabbi I.Y."/>
            <person name="Egesi C."/>
            <person name="Nauluvula P."/>
            <person name="Lebot V."/>
            <person name="Ndunguru J."/>
            <person name="Mkamilo G."/>
            <person name="Bart R.S."/>
            <person name="Setter T.L."/>
            <person name="Gleadow R.M."/>
            <person name="Kulakow P."/>
            <person name="Ferguson M.E."/>
            <person name="Rounsley S."/>
            <person name="Rokhsar D.S."/>
        </authorList>
    </citation>
    <scope>NUCLEOTIDE SEQUENCE [LARGE SCALE GENOMIC DNA]</scope>
    <source>
        <strain evidence="3">cv. AM560-2</strain>
    </source>
</reference>
<evidence type="ECO:0000256" key="1">
    <source>
        <dbReference type="SAM" id="MobiDB-lite"/>
    </source>
</evidence>
<comment type="caution">
    <text evidence="2">The sequence shown here is derived from an EMBL/GenBank/DDBJ whole genome shotgun (WGS) entry which is preliminary data.</text>
</comment>
<name>A0A2C9WIZ7_MANES</name>
<dbReference type="Proteomes" id="UP000091857">
    <property type="component" value="Chromosome 1"/>
</dbReference>
<dbReference type="Gramene" id="Manes.01G040300.1.v8.1">
    <property type="protein sequence ID" value="Manes.01G040300.1.v8.1.CDS"/>
    <property type="gene ID" value="Manes.01G040300.v8.1"/>
</dbReference>
<accession>A0A2C9WIZ7</accession>
<organism evidence="2 3">
    <name type="scientific">Manihot esculenta</name>
    <name type="common">Cassava</name>
    <name type="synonym">Jatropha manihot</name>
    <dbReference type="NCBI Taxonomy" id="3983"/>
    <lineage>
        <taxon>Eukaryota</taxon>
        <taxon>Viridiplantae</taxon>
        <taxon>Streptophyta</taxon>
        <taxon>Embryophyta</taxon>
        <taxon>Tracheophyta</taxon>
        <taxon>Spermatophyta</taxon>
        <taxon>Magnoliopsida</taxon>
        <taxon>eudicotyledons</taxon>
        <taxon>Gunneridae</taxon>
        <taxon>Pentapetalae</taxon>
        <taxon>rosids</taxon>
        <taxon>fabids</taxon>
        <taxon>Malpighiales</taxon>
        <taxon>Euphorbiaceae</taxon>
        <taxon>Crotonoideae</taxon>
        <taxon>Manihoteae</taxon>
        <taxon>Manihot</taxon>
    </lineage>
</organism>
<sequence>MALNHIFRIKTLVLFSLLILFLILFSSGFREGWSPNHLLHKDGIQMTGSSSSSSRRKLLMDLQDYDTGPNPRHDPRRKYGGKP</sequence>
<gene>
    <name evidence="2" type="ORF">MANES_01G040300v8</name>
</gene>